<feature type="transmembrane region" description="Helical" evidence="8">
    <location>
        <begin position="135"/>
        <end position="156"/>
    </location>
</feature>
<evidence type="ECO:0000256" key="3">
    <source>
        <dbReference type="ARBA" id="ARBA00022448"/>
    </source>
</evidence>
<dbReference type="Pfam" id="PF07690">
    <property type="entry name" value="MFS_1"/>
    <property type="match status" value="2"/>
</dbReference>
<accession>A0A938YPF9</accession>
<organism evidence="10 11">
    <name type="scientific">Nakamurella flavida</name>
    <dbReference type="NCBI Taxonomy" id="363630"/>
    <lineage>
        <taxon>Bacteria</taxon>
        <taxon>Bacillati</taxon>
        <taxon>Actinomycetota</taxon>
        <taxon>Actinomycetes</taxon>
        <taxon>Nakamurellales</taxon>
        <taxon>Nakamurellaceae</taxon>
        <taxon>Nakamurella</taxon>
    </lineage>
</organism>
<evidence type="ECO:0000313" key="11">
    <source>
        <dbReference type="Proteomes" id="UP000663801"/>
    </source>
</evidence>
<evidence type="ECO:0000256" key="1">
    <source>
        <dbReference type="ARBA" id="ARBA00004651"/>
    </source>
</evidence>
<gene>
    <name evidence="10" type="ORF">JL107_11570</name>
</gene>
<feature type="transmembrane region" description="Helical" evidence="8">
    <location>
        <begin position="47"/>
        <end position="68"/>
    </location>
</feature>
<name>A0A938YPF9_9ACTN</name>
<dbReference type="SUPFAM" id="SSF103473">
    <property type="entry name" value="MFS general substrate transporter"/>
    <property type="match status" value="1"/>
</dbReference>
<feature type="transmembrane region" description="Helical" evidence="8">
    <location>
        <begin position="346"/>
        <end position="366"/>
    </location>
</feature>
<keyword evidence="3" id="KW-0813">Transport</keyword>
<evidence type="ECO:0000256" key="6">
    <source>
        <dbReference type="ARBA" id="ARBA00022989"/>
    </source>
</evidence>
<keyword evidence="4" id="KW-1003">Cell membrane</keyword>
<dbReference type="AlphaFoldDB" id="A0A938YPF9"/>
<keyword evidence="11" id="KW-1185">Reference proteome</keyword>
<dbReference type="Proteomes" id="UP000663801">
    <property type="component" value="Unassembled WGS sequence"/>
</dbReference>
<reference evidence="10" key="1">
    <citation type="submission" date="2021-01" db="EMBL/GenBank/DDBJ databases">
        <title>KCTC 19127 draft genome.</title>
        <authorList>
            <person name="An D."/>
        </authorList>
    </citation>
    <scope>NUCLEOTIDE SEQUENCE</scope>
    <source>
        <strain evidence="10">KCTC 19127</strain>
    </source>
</reference>
<dbReference type="PANTHER" id="PTHR43271:SF1">
    <property type="entry name" value="INNER MEMBRANE TRANSPORT PROTEIN YNFM"/>
    <property type="match status" value="1"/>
</dbReference>
<feature type="transmembrane region" description="Helical" evidence="8">
    <location>
        <begin position="222"/>
        <end position="243"/>
    </location>
</feature>
<feature type="transmembrane region" description="Helical" evidence="8">
    <location>
        <begin position="80"/>
        <end position="97"/>
    </location>
</feature>
<dbReference type="InterPro" id="IPR036259">
    <property type="entry name" value="MFS_trans_sf"/>
</dbReference>
<comment type="caution">
    <text evidence="10">The sequence shown here is derived from an EMBL/GenBank/DDBJ whole genome shotgun (WGS) entry which is preliminary data.</text>
</comment>
<protein>
    <submittedName>
        <fullName evidence="10">MFS transporter</fullName>
    </submittedName>
</protein>
<keyword evidence="5 8" id="KW-0812">Transmembrane</keyword>
<evidence type="ECO:0000256" key="4">
    <source>
        <dbReference type="ARBA" id="ARBA00022475"/>
    </source>
</evidence>
<feature type="transmembrane region" description="Helical" evidence="8">
    <location>
        <begin position="168"/>
        <end position="188"/>
    </location>
</feature>
<evidence type="ECO:0000256" key="5">
    <source>
        <dbReference type="ARBA" id="ARBA00022692"/>
    </source>
</evidence>
<dbReference type="PANTHER" id="PTHR43271">
    <property type="entry name" value="BLL2771 PROTEIN"/>
    <property type="match status" value="1"/>
</dbReference>
<evidence type="ECO:0000256" key="2">
    <source>
        <dbReference type="ARBA" id="ARBA00008335"/>
    </source>
</evidence>
<feature type="transmembrane region" description="Helical" evidence="8">
    <location>
        <begin position="263"/>
        <end position="281"/>
    </location>
</feature>
<evidence type="ECO:0000259" key="9">
    <source>
        <dbReference type="PROSITE" id="PS50850"/>
    </source>
</evidence>
<feature type="transmembrane region" description="Helical" evidence="8">
    <location>
        <begin position="372"/>
        <end position="392"/>
    </location>
</feature>
<evidence type="ECO:0000256" key="8">
    <source>
        <dbReference type="SAM" id="Phobius"/>
    </source>
</evidence>
<feature type="transmembrane region" description="Helical" evidence="8">
    <location>
        <begin position="311"/>
        <end position="334"/>
    </location>
</feature>
<comment type="similarity">
    <text evidence="2">Belongs to the major facilitator superfamily.</text>
</comment>
<dbReference type="GO" id="GO:0005886">
    <property type="term" value="C:plasma membrane"/>
    <property type="evidence" value="ECO:0007669"/>
    <property type="project" value="UniProtKB-SubCell"/>
</dbReference>
<sequence length="407" mass="41422">MAGFGGADPASRRLTQALFCGGVATFSELYAVQAVLPAVAAQFRLSVAQASLSVSVATGALALSVLPWAAVADRIGRGRAMRISVVTAAVCGVLVPFSPSFTVLLLLRAISGLALGAVPALAMAHLVEQTAARRVAAVAGVYVAGTTIGGLIGRVLAGVVAGGLGWRWGLAVVGVLVAAAAAAMVVLMPRSGRPREPLGRSVPPTGSPPSGRIRAALRDDTAWVFYLQAFLLMGAFVTLYNLLGFRLVRAPYDLPPAVVSLLFLSYLTGTVGSSVVGRLVARTGRRRLLVAAGAGMAAGALVMLATPLALVVAGLLLATFCFFVAHAVASSWAGQQVPHARSQASALYSLAYYAGSSAVGLLGGWIFARSGWAAAVLLIAGCAGTAAALAAWRAPRDPVPRSVSTLR</sequence>
<dbReference type="Gene3D" id="1.20.1250.20">
    <property type="entry name" value="MFS general substrate transporter like domains"/>
    <property type="match status" value="1"/>
</dbReference>
<keyword evidence="6 8" id="KW-1133">Transmembrane helix</keyword>
<dbReference type="CDD" id="cd17324">
    <property type="entry name" value="MFS_NepI_like"/>
    <property type="match status" value="1"/>
</dbReference>
<proteinExistence type="inferred from homology"/>
<comment type="subcellular location">
    <subcellularLocation>
        <location evidence="1">Cell membrane</location>
        <topology evidence="1">Multi-pass membrane protein</topology>
    </subcellularLocation>
</comment>
<dbReference type="RefSeq" id="WP_205257183.1">
    <property type="nucleotide sequence ID" value="NZ_BAAAPV010000001.1"/>
</dbReference>
<dbReference type="EMBL" id="JAERWL010000009">
    <property type="protein sequence ID" value="MBM9477087.1"/>
    <property type="molecule type" value="Genomic_DNA"/>
</dbReference>
<feature type="transmembrane region" description="Helical" evidence="8">
    <location>
        <begin position="288"/>
        <end position="305"/>
    </location>
</feature>
<feature type="transmembrane region" description="Helical" evidence="8">
    <location>
        <begin position="103"/>
        <end position="123"/>
    </location>
</feature>
<keyword evidence="7 8" id="KW-0472">Membrane</keyword>
<dbReference type="PROSITE" id="PS50850">
    <property type="entry name" value="MFS"/>
    <property type="match status" value="1"/>
</dbReference>
<feature type="domain" description="Major facilitator superfamily (MFS) profile" evidence="9">
    <location>
        <begin position="14"/>
        <end position="398"/>
    </location>
</feature>
<dbReference type="InterPro" id="IPR011701">
    <property type="entry name" value="MFS"/>
</dbReference>
<dbReference type="InterPro" id="IPR020846">
    <property type="entry name" value="MFS_dom"/>
</dbReference>
<evidence type="ECO:0000313" key="10">
    <source>
        <dbReference type="EMBL" id="MBM9477087.1"/>
    </source>
</evidence>
<dbReference type="GO" id="GO:0022857">
    <property type="term" value="F:transmembrane transporter activity"/>
    <property type="evidence" value="ECO:0007669"/>
    <property type="project" value="InterPro"/>
</dbReference>
<evidence type="ECO:0000256" key="7">
    <source>
        <dbReference type="ARBA" id="ARBA00023136"/>
    </source>
</evidence>